<dbReference type="PROSITE" id="PS50893">
    <property type="entry name" value="ABC_TRANSPORTER_2"/>
    <property type="match status" value="1"/>
</dbReference>
<keyword evidence="2" id="KW-0547">Nucleotide-binding</keyword>
<dbReference type="PANTHER" id="PTHR24220">
    <property type="entry name" value="IMPORT ATP-BINDING PROTEIN"/>
    <property type="match status" value="1"/>
</dbReference>
<dbReference type="PANTHER" id="PTHR24220:SF86">
    <property type="entry name" value="ABC TRANSPORTER ABCH.1"/>
    <property type="match status" value="1"/>
</dbReference>
<dbReference type="Pfam" id="PF00005">
    <property type="entry name" value="ABC_tran"/>
    <property type="match status" value="1"/>
</dbReference>
<sequence>MEHKPTDGAIVRVENLMKIYGSGETAVRALDGLSVEVQTGEFVAVMGPSGCGKSTLLNMLGALDQPTEGTVWVAGEDLSKLKDVDRFRARTVGFVFQLHNLLPTMTALENVEVPLQGQIGSRKERKERAAHLMALVGLADRRDHLPGQLSGGQRQRVAIARSLANSPSLILADEPSGALDSQSSDEILTLLAELNRSQGTSIIVVTHDRRVAQATQRILRMQDGKIVSDHRITDPLEEDLRMFAQSQFGQTLLENSRTLHRFIDEQDMTALRQLLQAYDDGAEEPEESEAPSTEA</sequence>
<dbReference type="InterPro" id="IPR027417">
    <property type="entry name" value="P-loop_NTPase"/>
</dbReference>
<proteinExistence type="predicted"/>
<dbReference type="SMART" id="SM00382">
    <property type="entry name" value="AAA"/>
    <property type="match status" value="1"/>
</dbReference>
<evidence type="ECO:0000256" key="1">
    <source>
        <dbReference type="ARBA" id="ARBA00022448"/>
    </source>
</evidence>
<accession>A0A6B1D573</accession>
<dbReference type="GO" id="GO:0005886">
    <property type="term" value="C:plasma membrane"/>
    <property type="evidence" value="ECO:0007669"/>
    <property type="project" value="TreeGrafter"/>
</dbReference>
<reference evidence="5" key="1">
    <citation type="submission" date="2019-09" db="EMBL/GenBank/DDBJ databases">
        <title>Characterisation of the sponge microbiome using genome-centric metagenomics.</title>
        <authorList>
            <person name="Engelberts J.P."/>
            <person name="Robbins S.J."/>
            <person name="De Goeij J.M."/>
            <person name="Aranda M."/>
            <person name="Bell S.C."/>
            <person name="Webster N.S."/>
        </authorList>
    </citation>
    <scope>NUCLEOTIDE SEQUENCE</scope>
    <source>
        <strain evidence="5">SB0661_bin_32</strain>
    </source>
</reference>
<evidence type="ECO:0000256" key="2">
    <source>
        <dbReference type="ARBA" id="ARBA00022741"/>
    </source>
</evidence>
<evidence type="ECO:0000256" key="3">
    <source>
        <dbReference type="ARBA" id="ARBA00022840"/>
    </source>
</evidence>
<dbReference type="AlphaFoldDB" id="A0A6B1D573"/>
<protein>
    <submittedName>
        <fullName evidence="5">ABC transporter ATP-binding protein</fullName>
    </submittedName>
</protein>
<keyword evidence="1" id="KW-0813">Transport</keyword>
<dbReference type="SUPFAM" id="SSF52540">
    <property type="entry name" value="P-loop containing nucleoside triphosphate hydrolases"/>
    <property type="match status" value="1"/>
</dbReference>
<dbReference type="GO" id="GO:0016887">
    <property type="term" value="F:ATP hydrolysis activity"/>
    <property type="evidence" value="ECO:0007669"/>
    <property type="project" value="InterPro"/>
</dbReference>
<dbReference type="InterPro" id="IPR003593">
    <property type="entry name" value="AAA+_ATPase"/>
</dbReference>
<dbReference type="InterPro" id="IPR003439">
    <property type="entry name" value="ABC_transporter-like_ATP-bd"/>
</dbReference>
<evidence type="ECO:0000313" key="5">
    <source>
        <dbReference type="EMBL" id="MYC94738.1"/>
    </source>
</evidence>
<dbReference type="GO" id="GO:0098796">
    <property type="term" value="C:membrane protein complex"/>
    <property type="evidence" value="ECO:0007669"/>
    <property type="project" value="UniProtKB-ARBA"/>
</dbReference>
<organism evidence="5">
    <name type="scientific">Caldilineaceae bacterium SB0661_bin_32</name>
    <dbReference type="NCBI Taxonomy" id="2605255"/>
    <lineage>
        <taxon>Bacteria</taxon>
        <taxon>Bacillati</taxon>
        <taxon>Chloroflexota</taxon>
        <taxon>Caldilineae</taxon>
        <taxon>Caldilineales</taxon>
        <taxon>Caldilineaceae</taxon>
    </lineage>
</organism>
<dbReference type="Gene3D" id="3.40.50.300">
    <property type="entry name" value="P-loop containing nucleotide triphosphate hydrolases"/>
    <property type="match status" value="1"/>
</dbReference>
<dbReference type="InterPro" id="IPR017871">
    <property type="entry name" value="ABC_transporter-like_CS"/>
</dbReference>
<dbReference type="InterPro" id="IPR015854">
    <property type="entry name" value="ABC_transpr_LolD-like"/>
</dbReference>
<dbReference type="GO" id="GO:0022857">
    <property type="term" value="F:transmembrane transporter activity"/>
    <property type="evidence" value="ECO:0007669"/>
    <property type="project" value="TreeGrafter"/>
</dbReference>
<dbReference type="EMBL" id="VXMH01000032">
    <property type="protein sequence ID" value="MYC94738.1"/>
    <property type="molecule type" value="Genomic_DNA"/>
</dbReference>
<name>A0A6B1D573_9CHLR</name>
<dbReference type="GO" id="GO:0005524">
    <property type="term" value="F:ATP binding"/>
    <property type="evidence" value="ECO:0007669"/>
    <property type="project" value="UniProtKB-KW"/>
</dbReference>
<evidence type="ECO:0000259" key="4">
    <source>
        <dbReference type="PROSITE" id="PS50893"/>
    </source>
</evidence>
<dbReference type="InterPro" id="IPR017911">
    <property type="entry name" value="MacB-like_ATP-bd"/>
</dbReference>
<dbReference type="FunFam" id="3.40.50.300:FF:000032">
    <property type="entry name" value="Export ABC transporter ATP-binding protein"/>
    <property type="match status" value="1"/>
</dbReference>
<dbReference type="CDD" id="cd03255">
    <property type="entry name" value="ABC_MJ0796_LolCDE_FtsE"/>
    <property type="match status" value="1"/>
</dbReference>
<dbReference type="PROSITE" id="PS00211">
    <property type="entry name" value="ABC_TRANSPORTER_1"/>
    <property type="match status" value="1"/>
</dbReference>
<feature type="domain" description="ABC transporter" evidence="4">
    <location>
        <begin position="11"/>
        <end position="248"/>
    </location>
</feature>
<gene>
    <name evidence="5" type="ORF">F4X14_07180</name>
</gene>
<comment type="caution">
    <text evidence="5">The sequence shown here is derived from an EMBL/GenBank/DDBJ whole genome shotgun (WGS) entry which is preliminary data.</text>
</comment>
<keyword evidence="3 5" id="KW-0067">ATP-binding</keyword>